<evidence type="ECO:0000313" key="2">
    <source>
        <dbReference type="Proteomes" id="UP000650616"/>
    </source>
</evidence>
<gene>
    <name evidence="1" type="ORF">CCAL9337_00380</name>
</gene>
<dbReference type="Proteomes" id="UP000650616">
    <property type="component" value="Unassembled WGS sequence"/>
</dbReference>
<sequence>MEYIATKNICVKGGFVKEGEIVRLEPEEASVYLDEGMIDFLPATDENKEDEADD</sequence>
<evidence type="ECO:0000313" key="1">
    <source>
        <dbReference type="EMBL" id="MBE3607192.1"/>
    </source>
</evidence>
<accession>A0AAW3ZQD4</accession>
<name>A0AAW3ZQD4_9BACT</name>
<comment type="caution">
    <text evidence="1">The sequence shown here is derived from an EMBL/GenBank/DDBJ whole genome shotgun (WGS) entry which is preliminary data.</text>
</comment>
<reference evidence="1 2" key="1">
    <citation type="submission" date="2015-08" db="EMBL/GenBank/DDBJ databases">
        <title>Comparative genomics of the Campylobacter concisus group.</title>
        <authorList>
            <person name="Yee E."/>
            <person name="Chapman M.H."/>
            <person name="Huynh S."/>
            <person name="Bono J.L."/>
            <person name="On S.L."/>
            <person name="St Leger J."/>
            <person name="Foster G."/>
            <person name="Parker C.T."/>
            <person name="Miller W.G."/>
        </authorList>
    </citation>
    <scope>NUCLEOTIDE SEQUENCE [LARGE SCALE GENOMIC DNA]</scope>
    <source>
        <strain evidence="1 2">RM9337</strain>
    </source>
</reference>
<dbReference type="EMBL" id="LIWG01000001">
    <property type="protein sequence ID" value="MBE3607192.1"/>
    <property type="molecule type" value="Genomic_DNA"/>
</dbReference>
<protein>
    <submittedName>
        <fullName evidence="1">Uncharacterized protein</fullName>
    </submittedName>
</protein>
<proteinExistence type="predicted"/>
<keyword evidence="2" id="KW-1185">Reference proteome</keyword>
<organism evidence="1 2">
    <name type="scientific">Campylobacter californiensis</name>
    <dbReference type="NCBI Taxonomy" id="1032243"/>
    <lineage>
        <taxon>Bacteria</taxon>
        <taxon>Pseudomonadati</taxon>
        <taxon>Campylobacterota</taxon>
        <taxon>Epsilonproteobacteria</taxon>
        <taxon>Campylobacterales</taxon>
        <taxon>Campylobacteraceae</taxon>
        <taxon>Campylobacter</taxon>
    </lineage>
</organism>
<dbReference type="AlphaFoldDB" id="A0AAW3ZQD4"/>
<dbReference type="RefSeq" id="WP_169971896.1">
    <property type="nucleotide sequence ID" value="NZ_CP012545.1"/>
</dbReference>